<protein>
    <recommendedName>
        <fullName evidence="2">CRIB domain-containing protein</fullName>
    </recommendedName>
</protein>
<dbReference type="CDD" id="cd00132">
    <property type="entry name" value="CRIB"/>
    <property type="match status" value="1"/>
</dbReference>
<feature type="compositionally biased region" description="Polar residues" evidence="1">
    <location>
        <begin position="241"/>
        <end position="253"/>
    </location>
</feature>
<feature type="region of interest" description="Disordered" evidence="1">
    <location>
        <begin position="111"/>
        <end position="199"/>
    </location>
</feature>
<evidence type="ECO:0000313" key="4">
    <source>
        <dbReference type="Proteomes" id="UP000835052"/>
    </source>
</evidence>
<organism evidence="3 4">
    <name type="scientific">Caenorhabditis auriculariae</name>
    <dbReference type="NCBI Taxonomy" id="2777116"/>
    <lineage>
        <taxon>Eukaryota</taxon>
        <taxon>Metazoa</taxon>
        <taxon>Ecdysozoa</taxon>
        <taxon>Nematoda</taxon>
        <taxon>Chromadorea</taxon>
        <taxon>Rhabditida</taxon>
        <taxon>Rhabditina</taxon>
        <taxon>Rhabditomorpha</taxon>
        <taxon>Rhabditoidea</taxon>
        <taxon>Rhabditidae</taxon>
        <taxon>Peloderinae</taxon>
        <taxon>Caenorhabditis</taxon>
    </lineage>
</organism>
<gene>
    <name evidence="3" type="ORF">CAUJ_LOCUS9602</name>
</gene>
<dbReference type="InterPro" id="IPR000095">
    <property type="entry name" value="CRIB_dom"/>
</dbReference>
<dbReference type="Proteomes" id="UP000835052">
    <property type="component" value="Unassembled WGS sequence"/>
</dbReference>
<feature type="region of interest" description="Disordered" evidence="1">
    <location>
        <begin position="227"/>
        <end position="333"/>
    </location>
</feature>
<feature type="compositionally biased region" description="Basic and acidic residues" evidence="1">
    <location>
        <begin position="261"/>
        <end position="274"/>
    </location>
</feature>
<dbReference type="EMBL" id="CAJGYM010000037">
    <property type="protein sequence ID" value="CAD6193683.1"/>
    <property type="molecule type" value="Genomic_DNA"/>
</dbReference>
<comment type="caution">
    <text evidence="3">The sequence shown here is derived from an EMBL/GenBank/DDBJ whole genome shotgun (WGS) entry which is preliminary data.</text>
</comment>
<evidence type="ECO:0000313" key="3">
    <source>
        <dbReference type="EMBL" id="CAD6193683.1"/>
    </source>
</evidence>
<feature type="compositionally biased region" description="Low complexity" evidence="1">
    <location>
        <begin position="278"/>
        <end position="294"/>
    </location>
</feature>
<name>A0A8S1HBL9_9PELO</name>
<feature type="compositionally biased region" description="Polar residues" evidence="1">
    <location>
        <begin position="298"/>
        <end position="307"/>
    </location>
</feature>
<reference evidence="3" key="1">
    <citation type="submission" date="2020-10" db="EMBL/GenBank/DDBJ databases">
        <authorList>
            <person name="Kikuchi T."/>
        </authorList>
    </citation>
    <scope>NUCLEOTIDE SEQUENCE</scope>
    <source>
        <strain evidence="3">NKZ352</strain>
    </source>
</reference>
<feature type="compositionally biased region" description="Polar residues" evidence="1">
    <location>
        <begin position="144"/>
        <end position="153"/>
    </location>
</feature>
<dbReference type="SMART" id="SM00285">
    <property type="entry name" value="PBD"/>
    <property type="match status" value="1"/>
</dbReference>
<evidence type="ECO:0000259" key="2">
    <source>
        <dbReference type="PROSITE" id="PS50108"/>
    </source>
</evidence>
<keyword evidence="4" id="KW-1185">Reference proteome</keyword>
<evidence type="ECO:0000256" key="1">
    <source>
        <dbReference type="SAM" id="MobiDB-lite"/>
    </source>
</evidence>
<proteinExistence type="predicted"/>
<sequence length="333" mass="35673">MCSVNESPTVVMLRDVLAEEDVIETPNNAMVLGAGSRRTKPRRKFTVRVPGKDEKTGDRRSALQISGPSDFMHIVHMGPAPVVELQQNFIDLQPPQPQSTAEKVRNLIPIGRSQSSSSAALNSVRGGASSTTRSSDLEHLSRTRPLSTTSKSSDGMRLTPSTSASSSRSSSQTLSPQNRSAGDPRRTPPPPYSAPYFTSTQRDPSIFVFVGEERGVDVPIPVHRVGSQRQIEDSGGIRLTDLTSTSQASNSPPQWRHYRNARSEDATQVNRDRSASQLSTASSVTLTGGSSSLGRDGNMTTASSASENHYLEPVSRSGLNVPPHSPAPSPSSS</sequence>
<feature type="compositionally biased region" description="Low complexity" evidence="1">
    <location>
        <begin position="157"/>
        <end position="177"/>
    </location>
</feature>
<dbReference type="PROSITE" id="PS50108">
    <property type="entry name" value="CRIB"/>
    <property type="match status" value="1"/>
</dbReference>
<accession>A0A8S1HBL9</accession>
<feature type="domain" description="CRIB" evidence="2">
    <location>
        <begin position="65"/>
        <end position="78"/>
    </location>
</feature>
<dbReference type="AlphaFoldDB" id="A0A8S1HBL9"/>
<dbReference type="OrthoDB" id="2156623at2759"/>
<feature type="compositionally biased region" description="Pro residues" evidence="1">
    <location>
        <begin position="323"/>
        <end position="333"/>
    </location>
</feature>